<dbReference type="CDD" id="cd05247">
    <property type="entry name" value="UDP_G4E_1_SDR_e"/>
    <property type="match status" value="1"/>
</dbReference>
<feature type="domain" description="NAD(P)-binding" evidence="10">
    <location>
        <begin position="4"/>
        <end position="323"/>
    </location>
</feature>
<dbReference type="GO" id="GO:0006012">
    <property type="term" value="P:galactose metabolic process"/>
    <property type="evidence" value="ECO:0007669"/>
    <property type="project" value="UniProtKB-UniPathway"/>
</dbReference>
<dbReference type="EC" id="5.1.3.2" evidence="5 9"/>
<comment type="cofactor">
    <cofactor evidence="2 9">
        <name>NAD(+)</name>
        <dbReference type="ChEBI" id="CHEBI:57540"/>
    </cofactor>
</comment>
<name>A0A6S6SRR8_9BACT</name>
<dbReference type="Gene3D" id="3.40.50.720">
    <property type="entry name" value="NAD(P)-binding Rossmann-like Domain"/>
    <property type="match status" value="1"/>
</dbReference>
<evidence type="ECO:0000256" key="9">
    <source>
        <dbReference type="RuleBase" id="RU366046"/>
    </source>
</evidence>
<reference evidence="11" key="1">
    <citation type="submission" date="2020-01" db="EMBL/GenBank/DDBJ databases">
        <authorList>
            <person name="Meier V. D."/>
            <person name="Meier V D."/>
        </authorList>
    </citation>
    <scope>NUCLEOTIDE SEQUENCE</scope>
    <source>
        <strain evidence="11">HLG_WM_MAG_04</strain>
    </source>
</reference>
<keyword evidence="7 9" id="KW-0520">NAD</keyword>
<comment type="pathway">
    <text evidence="3 9">Carbohydrate metabolism; galactose metabolism.</text>
</comment>
<dbReference type="Gene3D" id="3.90.25.10">
    <property type="entry name" value="UDP-galactose 4-epimerase, domain 1"/>
    <property type="match status" value="1"/>
</dbReference>
<dbReference type="NCBIfam" id="TIGR01179">
    <property type="entry name" value="galE"/>
    <property type="match status" value="1"/>
</dbReference>
<dbReference type="GO" id="GO:0003978">
    <property type="term" value="F:UDP-glucose 4-epimerase activity"/>
    <property type="evidence" value="ECO:0007669"/>
    <property type="project" value="UniProtKB-UniRule"/>
</dbReference>
<evidence type="ECO:0000256" key="8">
    <source>
        <dbReference type="ARBA" id="ARBA00023235"/>
    </source>
</evidence>
<dbReference type="Pfam" id="PF16363">
    <property type="entry name" value="GDP_Man_Dehyd"/>
    <property type="match status" value="1"/>
</dbReference>
<sequence>MKVLVTGGAGYIGSHTVVLLIEAGYEVLVFDNFCNASRESIRRVEKIINKPIEVVEGDIRNREDLRAVFEKHKIDAVIHFAGLKAVGESVELPLKYYDNNVNGSAVLCEVMAEYNCKSIIFSSSATVYGDPHTTPILENFPLFATNPYGRSKLMVEEILRDVYVSDNEWKIVLLRYFNPVGAHASGTIGEDPNGIPNNLMPFIAQTAVGKREYLSVFGDDYDTKDGTGVRDYIHVVDLAKGHLNALERLENFSEVMTVNLGAGKGYSVLEMVTAFEKASGKKVPYKIASRRAGDIATCFADPSYAKELLGWEATLGIDEMCRDGWHWQSQNPSGYNI</sequence>
<evidence type="ECO:0000256" key="3">
    <source>
        <dbReference type="ARBA" id="ARBA00004947"/>
    </source>
</evidence>
<protein>
    <recommendedName>
        <fullName evidence="6 9">UDP-glucose 4-epimerase</fullName>
        <ecNumber evidence="5 9">5.1.3.2</ecNumber>
    </recommendedName>
</protein>
<evidence type="ECO:0000256" key="4">
    <source>
        <dbReference type="ARBA" id="ARBA00007637"/>
    </source>
</evidence>
<evidence type="ECO:0000256" key="7">
    <source>
        <dbReference type="ARBA" id="ARBA00023027"/>
    </source>
</evidence>
<dbReference type="InterPro" id="IPR036291">
    <property type="entry name" value="NAD(P)-bd_dom_sf"/>
</dbReference>
<evidence type="ECO:0000256" key="6">
    <source>
        <dbReference type="ARBA" id="ARBA00018569"/>
    </source>
</evidence>
<evidence type="ECO:0000313" key="11">
    <source>
        <dbReference type="EMBL" id="CAA6811229.1"/>
    </source>
</evidence>
<dbReference type="PANTHER" id="PTHR43725:SF47">
    <property type="entry name" value="UDP-GLUCOSE 4-EPIMERASE"/>
    <property type="match status" value="1"/>
</dbReference>
<accession>A0A6S6SRR8</accession>
<dbReference type="AlphaFoldDB" id="A0A6S6SRR8"/>
<proteinExistence type="inferred from homology"/>
<dbReference type="SUPFAM" id="SSF51735">
    <property type="entry name" value="NAD(P)-binding Rossmann-fold domains"/>
    <property type="match status" value="1"/>
</dbReference>
<dbReference type="PANTHER" id="PTHR43725">
    <property type="entry name" value="UDP-GLUCOSE 4-EPIMERASE"/>
    <property type="match status" value="1"/>
</dbReference>
<dbReference type="GO" id="GO:0005829">
    <property type="term" value="C:cytosol"/>
    <property type="evidence" value="ECO:0007669"/>
    <property type="project" value="TreeGrafter"/>
</dbReference>
<comment type="catalytic activity">
    <reaction evidence="1 9">
        <text>UDP-alpha-D-glucose = UDP-alpha-D-galactose</text>
        <dbReference type="Rhea" id="RHEA:22168"/>
        <dbReference type="ChEBI" id="CHEBI:58885"/>
        <dbReference type="ChEBI" id="CHEBI:66914"/>
        <dbReference type="EC" id="5.1.3.2"/>
    </reaction>
</comment>
<gene>
    <name evidence="11" type="ORF">HELGO_WM5400</name>
</gene>
<evidence type="ECO:0000259" key="10">
    <source>
        <dbReference type="Pfam" id="PF16363"/>
    </source>
</evidence>
<dbReference type="InterPro" id="IPR016040">
    <property type="entry name" value="NAD(P)-bd_dom"/>
</dbReference>
<dbReference type="UniPathway" id="UPA00214"/>
<comment type="subunit">
    <text evidence="9">Homodimer.</text>
</comment>
<keyword evidence="9" id="KW-0119">Carbohydrate metabolism</keyword>
<evidence type="ECO:0000256" key="5">
    <source>
        <dbReference type="ARBA" id="ARBA00013189"/>
    </source>
</evidence>
<organism evidence="11">
    <name type="scientific">uncultured Sulfurovum sp</name>
    <dbReference type="NCBI Taxonomy" id="269237"/>
    <lineage>
        <taxon>Bacteria</taxon>
        <taxon>Pseudomonadati</taxon>
        <taxon>Campylobacterota</taxon>
        <taxon>Epsilonproteobacteria</taxon>
        <taxon>Campylobacterales</taxon>
        <taxon>Sulfurovaceae</taxon>
        <taxon>Sulfurovum</taxon>
        <taxon>environmental samples</taxon>
    </lineage>
</organism>
<dbReference type="EMBL" id="CACVAX010000034">
    <property type="protein sequence ID" value="CAA6811229.1"/>
    <property type="molecule type" value="Genomic_DNA"/>
</dbReference>
<dbReference type="NCBIfam" id="NF007956">
    <property type="entry name" value="PRK10675.1"/>
    <property type="match status" value="1"/>
</dbReference>
<evidence type="ECO:0000256" key="1">
    <source>
        <dbReference type="ARBA" id="ARBA00000083"/>
    </source>
</evidence>
<evidence type="ECO:0000256" key="2">
    <source>
        <dbReference type="ARBA" id="ARBA00001911"/>
    </source>
</evidence>
<keyword evidence="8 9" id="KW-0413">Isomerase</keyword>
<dbReference type="InterPro" id="IPR005886">
    <property type="entry name" value="UDP_G4E"/>
</dbReference>
<comment type="similarity">
    <text evidence="4 9">Belongs to the NAD(P)-dependent epimerase/dehydratase family.</text>
</comment>